<evidence type="ECO:0000313" key="2">
    <source>
        <dbReference type="Proteomes" id="UP000445144"/>
    </source>
</evidence>
<proteinExistence type="predicted"/>
<dbReference type="EMBL" id="CACVBR010000011">
    <property type="protein sequence ID" value="CAA7195419.1"/>
    <property type="molecule type" value="Genomic_DNA"/>
</dbReference>
<dbReference type="Proteomes" id="UP000445144">
    <property type="component" value="Unassembled WGS sequence"/>
</dbReference>
<dbReference type="RefSeq" id="WP_147473955.1">
    <property type="nucleotide sequence ID" value="NZ_CACVBR010000011.1"/>
</dbReference>
<keyword evidence="2" id="KW-1185">Reference proteome</keyword>
<organism evidence="1 2">
    <name type="scientific">Chryseobacterium potabilaquae</name>
    <dbReference type="NCBI Taxonomy" id="2675057"/>
    <lineage>
        <taxon>Bacteria</taxon>
        <taxon>Pseudomonadati</taxon>
        <taxon>Bacteroidota</taxon>
        <taxon>Flavobacteriia</taxon>
        <taxon>Flavobacteriales</taxon>
        <taxon>Weeksellaceae</taxon>
        <taxon>Chryseobacterium group</taxon>
        <taxon>Chryseobacterium</taxon>
    </lineage>
</organism>
<accession>A0A6N4X4I6</accession>
<evidence type="ECO:0000313" key="1">
    <source>
        <dbReference type="EMBL" id="CAA7195419.1"/>
    </source>
</evidence>
<name>A0A6N4X4I6_9FLAO</name>
<gene>
    <name evidence="1" type="ORF">CHRY9293_01618</name>
</gene>
<protein>
    <submittedName>
        <fullName evidence="1">Uncharacterized protein</fullName>
    </submittedName>
</protein>
<dbReference type="AlphaFoldDB" id="A0A6N4X4I6"/>
<reference evidence="1 2" key="1">
    <citation type="submission" date="2020-01" db="EMBL/GenBank/DDBJ databases">
        <authorList>
            <person name="Rodrigo-Torres L."/>
            <person name="Arahal R. D."/>
            <person name="Lucena T."/>
        </authorList>
    </citation>
    <scope>NUCLEOTIDE SEQUENCE [LARGE SCALE GENOMIC DNA]</scope>
    <source>
        <strain evidence="1 2">CECT 9293</strain>
    </source>
</reference>
<sequence>MKTLTRLSVINRENFLKSVYQPILGKKFSEVPINVWKKGNRALDLLLEIQSRYESDAKMYQETQKVEITWEMITGNGKYSLD</sequence>